<reference evidence="2 3" key="1">
    <citation type="submission" date="2024-02" db="EMBL/GenBank/DDBJ databases">
        <title>Genome analysis and characterization of Microbaculum marinisediminis sp. nov., isolated from marine sediment.</title>
        <authorList>
            <person name="Du Z.-J."/>
            <person name="Ye Y.-Q."/>
            <person name="Zhang Z.-R."/>
            <person name="Yuan S.-M."/>
            <person name="Zhang X.-Y."/>
        </authorList>
    </citation>
    <scope>NUCLEOTIDE SEQUENCE [LARGE SCALE GENOMIC DNA]</scope>
    <source>
        <strain evidence="2 3">SDUM1044001</strain>
    </source>
</reference>
<dbReference type="SUPFAM" id="SSF54427">
    <property type="entry name" value="NTF2-like"/>
    <property type="match status" value="1"/>
</dbReference>
<proteinExistence type="predicted"/>
<gene>
    <name evidence="2" type="ORF">V3328_23935</name>
</gene>
<evidence type="ECO:0000259" key="1">
    <source>
        <dbReference type="Pfam" id="PF14534"/>
    </source>
</evidence>
<accession>A0AAW9S4N0</accession>
<organism evidence="2 3">
    <name type="scientific">Microbaculum marinum</name>
    <dbReference type="NCBI Taxonomy" id="1764581"/>
    <lineage>
        <taxon>Bacteria</taxon>
        <taxon>Pseudomonadati</taxon>
        <taxon>Pseudomonadota</taxon>
        <taxon>Alphaproteobacteria</taxon>
        <taxon>Hyphomicrobiales</taxon>
        <taxon>Tepidamorphaceae</taxon>
        <taxon>Microbaculum</taxon>
    </lineage>
</organism>
<dbReference type="EMBL" id="JAZHOF010000012">
    <property type="protein sequence ID" value="MEJ8574551.1"/>
    <property type="molecule type" value="Genomic_DNA"/>
</dbReference>
<dbReference type="Pfam" id="PF14534">
    <property type="entry name" value="DUF4440"/>
    <property type="match status" value="1"/>
</dbReference>
<feature type="domain" description="DUF4440" evidence="1">
    <location>
        <begin position="9"/>
        <end position="114"/>
    </location>
</feature>
<dbReference type="Proteomes" id="UP001378188">
    <property type="component" value="Unassembled WGS sequence"/>
</dbReference>
<dbReference type="InterPro" id="IPR027843">
    <property type="entry name" value="DUF4440"/>
</dbReference>
<protein>
    <submittedName>
        <fullName evidence="2">DUF4440 domain-containing protein</fullName>
    </submittedName>
</protein>
<sequence>MTADRLHDLVALETARTQAWLDRDAAALAALLDDDFLEINYFGRLSKGQILDDLFPRLTLVALAPSDYDLTPVGPDAALLTYVCSETIRIDGSEISGTFTVAALWRQRENRWRLLSWQITPIAGTGA</sequence>
<evidence type="ECO:0000313" key="3">
    <source>
        <dbReference type="Proteomes" id="UP001378188"/>
    </source>
</evidence>
<dbReference type="Gene3D" id="3.10.450.50">
    <property type="match status" value="1"/>
</dbReference>
<dbReference type="AlphaFoldDB" id="A0AAW9S4N0"/>
<evidence type="ECO:0000313" key="2">
    <source>
        <dbReference type="EMBL" id="MEJ8574551.1"/>
    </source>
</evidence>
<dbReference type="RefSeq" id="WP_340332248.1">
    <property type="nucleotide sequence ID" value="NZ_JAZHOF010000012.1"/>
</dbReference>
<comment type="caution">
    <text evidence="2">The sequence shown here is derived from an EMBL/GenBank/DDBJ whole genome shotgun (WGS) entry which is preliminary data.</text>
</comment>
<name>A0AAW9S4N0_9HYPH</name>
<dbReference type="InterPro" id="IPR032710">
    <property type="entry name" value="NTF2-like_dom_sf"/>
</dbReference>
<keyword evidence="3" id="KW-1185">Reference proteome</keyword>